<sequence length="946" mass="104836">MAGRGRGRGGGAMHYKPPREEVKVFGNGRVPPPNPQVVKLENEMVKPTLSSAMAASSINFALPSRPAYGIAGRAIVLHANFFELKAVKKDTHLYRYSLIFSDEDLQKAKKKRLIEILLDMPPFSTVKITSDWSQKLVSTEKITLPEKSQTYTVVWYPKGGEPFPPPAANEESRLTKSRKRQTYEITIQAVNTVSLADLLRDVSQPTFNYTLKPETIDALNTIITHGPSTELSVTTASRNKFFPFGSHPQAESHVLGHGLQAYRGYFTSVRTSVSRLLVNVNVATGVFYKPGPLLDMMKEVCGGHMPSNPADHSRVATFFRMVKIETNYIPDDKNKNKENKGTKRKLRTIIVAPYGENSTNVTFPKQDASGKVTYPTVQEHFLKTYNIRLVAPKAPLVNYGEPKDPKWLPSELCKVIPGQLARRLLSPQQTSAMITFAARRPHENAESITGNGLVLAKIDPVVDGENTNLSAFGIKVDPNMITVPGRILNPPTLLYKGLKTSTPKKGAWNLKIEVLGESPFRVTRKLGEWSTLVINSGRFDTIPGGMNGLEIYLAAFRKALVQYGLGPAESSKLCIVNIPPGLLENPPQVDTIRSTIESALMNQLPGKPKFLLVLLPNQNAVLYDLLKSLFDLKYGIPSICCIGSKFAKKQDQYYANVAMKFNQKLGGVNHIVDIKRMAPLDAQTIIFGIDVTHPSPGSSETAPSIAGVVASIDAMFTQYPASMRSQQGRKEMVTELEEMIIERLRLWQKRNRGNLPKKVIVYRDGVGESQYQTVVEDEGASFKNAFDKLYGAKVKHPKISIIMVGKRHHTRFYPTKAEDTDGSTGNPKPGTVVDRGVTGEKLFDFFLLAHQGLQGTSRPAHYVVLKDENKFGADQLQNLTHNLCYTFARATRSVSICPPAYWADVVCERGRSYLHSVLKGGEGVALPVNAWSRDVHPALVETMYYL</sequence>
<dbReference type="Gene3D" id="3.30.420.10">
    <property type="entry name" value="Ribonuclease H-like superfamily/Ribonuclease H"/>
    <property type="match status" value="1"/>
</dbReference>
<dbReference type="Pfam" id="PF16486">
    <property type="entry name" value="ArgoN"/>
    <property type="match status" value="1"/>
</dbReference>
<dbReference type="PROSITE" id="PS50821">
    <property type="entry name" value="PAZ"/>
    <property type="match status" value="1"/>
</dbReference>
<dbReference type="InterPro" id="IPR036397">
    <property type="entry name" value="RNaseH_sf"/>
</dbReference>
<feature type="domain" description="Piwi" evidence="2">
    <location>
        <begin position="610"/>
        <end position="915"/>
    </location>
</feature>
<dbReference type="Pfam" id="PF02171">
    <property type="entry name" value="Piwi"/>
    <property type="match status" value="1"/>
</dbReference>
<dbReference type="InterPro" id="IPR032472">
    <property type="entry name" value="ArgoL2"/>
</dbReference>
<dbReference type="InterPro" id="IPR003165">
    <property type="entry name" value="Piwi"/>
</dbReference>
<dbReference type="RefSeq" id="XP_043168703.1">
    <property type="nucleotide sequence ID" value="XM_043312768.1"/>
</dbReference>
<comment type="caution">
    <text evidence="3">The sequence shown here is derived from an EMBL/GenBank/DDBJ whole genome shotgun (WGS) entry which is preliminary data.</text>
</comment>
<dbReference type="Pfam" id="PF08699">
    <property type="entry name" value="ArgoL1"/>
    <property type="match status" value="1"/>
</dbReference>
<dbReference type="PROSITE" id="PS50822">
    <property type="entry name" value="PIWI"/>
    <property type="match status" value="1"/>
</dbReference>
<dbReference type="AlphaFoldDB" id="A0A8J2N5S9"/>
<protein>
    <recommendedName>
        <fullName evidence="5">Piwi-domain-containing protein</fullName>
    </recommendedName>
</protein>
<dbReference type="PANTHER" id="PTHR22891">
    <property type="entry name" value="EUKARYOTIC TRANSLATION INITIATION FACTOR 2C"/>
    <property type="match status" value="1"/>
</dbReference>
<dbReference type="EMBL" id="CAJRGZ010000019">
    <property type="protein sequence ID" value="CAG5158578.1"/>
    <property type="molecule type" value="Genomic_DNA"/>
</dbReference>
<dbReference type="SUPFAM" id="SSF53098">
    <property type="entry name" value="Ribonuclease H-like"/>
    <property type="match status" value="1"/>
</dbReference>
<evidence type="ECO:0008006" key="5">
    <source>
        <dbReference type="Google" id="ProtNLM"/>
    </source>
</evidence>
<evidence type="ECO:0000259" key="2">
    <source>
        <dbReference type="PROSITE" id="PS50822"/>
    </source>
</evidence>
<dbReference type="InterPro" id="IPR036085">
    <property type="entry name" value="PAZ_dom_sf"/>
</dbReference>
<dbReference type="Proteomes" id="UP000676310">
    <property type="component" value="Unassembled WGS sequence"/>
</dbReference>
<dbReference type="Pfam" id="PF02170">
    <property type="entry name" value="PAZ"/>
    <property type="match status" value="1"/>
</dbReference>
<dbReference type="Gene3D" id="3.40.50.2300">
    <property type="match status" value="1"/>
</dbReference>
<dbReference type="InterPro" id="IPR032474">
    <property type="entry name" value="Argonaute_N"/>
</dbReference>
<dbReference type="OrthoDB" id="10252740at2759"/>
<evidence type="ECO:0000313" key="4">
    <source>
        <dbReference type="Proteomes" id="UP000676310"/>
    </source>
</evidence>
<dbReference type="GeneID" id="67016898"/>
<feature type="domain" description="PAZ" evidence="1">
    <location>
        <begin position="292"/>
        <end position="417"/>
    </location>
</feature>
<dbReference type="GO" id="GO:0003723">
    <property type="term" value="F:RNA binding"/>
    <property type="evidence" value="ECO:0007669"/>
    <property type="project" value="InterPro"/>
</dbReference>
<proteinExistence type="predicted"/>
<dbReference type="InterPro" id="IPR014811">
    <property type="entry name" value="ArgoL1"/>
</dbReference>
<reference evidence="3" key="1">
    <citation type="submission" date="2021-05" db="EMBL/GenBank/DDBJ databases">
        <authorList>
            <person name="Stam R."/>
        </authorList>
    </citation>
    <scope>NUCLEOTIDE SEQUENCE</scope>
    <source>
        <strain evidence="3">CS162</strain>
    </source>
</reference>
<dbReference type="Pfam" id="PF16488">
    <property type="entry name" value="ArgoL2"/>
    <property type="match status" value="1"/>
</dbReference>
<dbReference type="SMART" id="SM01163">
    <property type="entry name" value="DUF1785"/>
    <property type="match status" value="1"/>
</dbReference>
<dbReference type="InterPro" id="IPR012337">
    <property type="entry name" value="RNaseH-like_sf"/>
</dbReference>
<dbReference type="SUPFAM" id="SSF101690">
    <property type="entry name" value="PAZ domain"/>
    <property type="match status" value="1"/>
</dbReference>
<organism evidence="3 4">
    <name type="scientific">Alternaria atra</name>
    <dbReference type="NCBI Taxonomy" id="119953"/>
    <lineage>
        <taxon>Eukaryota</taxon>
        <taxon>Fungi</taxon>
        <taxon>Dikarya</taxon>
        <taxon>Ascomycota</taxon>
        <taxon>Pezizomycotina</taxon>
        <taxon>Dothideomycetes</taxon>
        <taxon>Pleosporomycetidae</taxon>
        <taxon>Pleosporales</taxon>
        <taxon>Pleosporineae</taxon>
        <taxon>Pleosporaceae</taxon>
        <taxon>Alternaria</taxon>
        <taxon>Alternaria sect. Ulocladioides</taxon>
    </lineage>
</organism>
<evidence type="ECO:0000313" key="3">
    <source>
        <dbReference type="EMBL" id="CAG5158578.1"/>
    </source>
</evidence>
<dbReference type="InterPro" id="IPR003100">
    <property type="entry name" value="PAZ_dom"/>
</dbReference>
<dbReference type="Gene3D" id="2.170.260.10">
    <property type="entry name" value="paz domain"/>
    <property type="match status" value="1"/>
</dbReference>
<dbReference type="CDD" id="cd04657">
    <property type="entry name" value="Piwi_ago-like"/>
    <property type="match status" value="1"/>
</dbReference>
<dbReference type="InterPro" id="IPR045246">
    <property type="entry name" value="Piwi_ago-like"/>
</dbReference>
<dbReference type="CDD" id="cd02846">
    <property type="entry name" value="PAZ_argonaute_like"/>
    <property type="match status" value="1"/>
</dbReference>
<evidence type="ECO:0000259" key="1">
    <source>
        <dbReference type="PROSITE" id="PS50821"/>
    </source>
</evidence>
<dbReference type="SMART" id="SM00950">
    <property type="entry name" value="Piwi"/>
    <property type="match status" value="1"/>
</dbReference>
<name>A0A8J2N5S9_9PLEO</name>
<accession>A0A8J2N5S9</accession>
<gene>
    <name evidence="3" type="ORF">ALTATR162_LOCUS5151</name>
</gene>
<keyword evidence="4" id="KW-1185">Reference proteome</keyword>